<evidence type="ECO:0000259" key="2">
    <source>
        <dbReference type="Pfam" id="PF10276"/>
    </source>
</evidence>
<dbReference type="RefSeq" id="XP_041557267.1">
    <property type="nucleotide sequence ID" value="XM_041704709.1"/>
</dbReference>
<evidence type="ECO:0000313" key="4">
    <source>
        <dbReference type="Proteomes" id="UP000654913"/>
    </source>
</evidence>
<dbReference type="OrthoDB" id="307899at2759"/>
<dbReference type="PANTHER" id="PTHR13156">
    <property type="entry name" value="NADH-UBIQUINONE OXIDOREDUCTASE 13 KD-A SUBUNIT"/>
    <property type="match status" value="1"/>
</dbReference>
<accession>A0A7R8APQ1</accession>
<feature type="compositionally biased region" description="Basic and acidic residues" evidence="1">
    <location>
        <begin position="70"/>
        <end position="82"/>
    </location>
</feature>
<feature type="region of interest" description="Disordered" evidence="1">
    <location>
        <begin position="189"/>
        <end position="215"/>
    </location>
</feature>
<dbReference type="EMBL" id="AP024446">
    <property type="protein sequence ID" value="BCS25073.1"/>
    <property type="molecule type" value="Genomic_DNA"/>
</dbReference>
<dbReference type="PANTHER" id="PTHR13156:SF0">
    <property type="entry name" value="NADH DEHYDROGENASE [UBIQUINONE] IRON-SULFUR PROTEIN 6, MITOCHONDRIAL"/>
    <property type="match status" value="1"/>
</dbReference>
<reference evidence="3" key="1">
    <citation type="submission" date="2021-01" db="EMBL/GenBank/DDBJ databases">
        <authorList>
            <consortium name="Aspergillus puulaauensis MK2 genome sequencing consortium"/>
            <person name="Kazuki M."/>
            <person name="Futagami T."/>
        </authorList>
    </citation>
    <scope>NUCLEOTIDE SEQUENCE</scope>
    <source>
        <strain evidence="3">MK2</strain>
    </source>
</reference>
<dbReference type="Pfam" id="PF10276">
    <property type="entry name" value="zf-CHCC"/>
    <property type="match status" value="1"/>
</dbReference>
<feature type="region of interest" description="Disordered" evidence="1">
    <location>
        <begin position="33"/>
        <end position="106"/>
    </location>
</feature>
<evidence type="ECO:0000313" key="3">
    <source>
        <dbReference type="EMBL" id="BCS25073.1"/>
    </source>
</evidence>
<proteinExistence type="predicted"/>
<dbReference type="AlphaFoldDB" id="A0A7R8APQ1"/>
<evidence type="ECO:0000256" key="1">
    <source>
        <dbReference type="SAM" id="MobiDB-lite"/>
    </source>
</evidence>
<sequence>MMLPTVRSRIAAFSSSVAPRVASRAAYSTTVPRFSENYMQPNDPTPQTPKPNVSETNATPVDSMGSWDASLKETPDVAERVRSLQAPNRKSTWAKSQRSREDAMSGPRFEQTIMELQPTPLAAIELIHKQPVRWTHKRIVSCDGGGGPLGHPQIFINTDKPEIATCGYCGVPFANEHNRAYLESLPATSYPLESTGDAEEVNESQRVTEGGFEQR</sequence>
<protein>
    <recommendedName>
        <fullName evidence="2">Zinc finger CHCC-type domain-containing protein</fullName>
    </recommendedName>
</protein>
<reference evidence="3" key="2">
    <citation type="submission" date="2021-02" db="EMBL/GenBank/DDBJ databases">
        <title>Aspergillus puulaauensis MK2 genome sequence.</title>
        <authorList>
            <person name="Futagami T."/>
            <person name="Mori K."/>
            <person name="Kadooka C."/>
            <person name="Tanaka T."/>
        </authorList>
    </citation>
    <scope>NUCLEOTIDE SEQUENCE</scope>
    <source>
        <strain evidence="3">MK2</strain>
    </source>
</reference>
<dbReference type="GeneID" id="64975078"/>
<dbReference type="KEGG" id="apuu:APUU_41517S"/>
<keyword evidence="4" id="KW-1185">Reference proteome</keyword>
<dbReference type="FunFam" id="2.60.260.40:FF:000003">
    <property type="entry name" value="NADH dehydrogenase [ubiquinone] iron-sulfur protein 6, mitochondrial"/>
    <property type="match status" value="1"/>
</dbReference>
<dbReference type="GO" id="GO:0005739">
    <property type="term" value="C:mitochondrion"/>
    <property type="evidence" value="ECO:0007669"/>
    <property type="project" value="GOC"/>
</dbReference>
<name>A0A7R8APQ1_9EURO</name>
<organism evidence="3 4">
    <name type="scientific">Aspergillus puulaauensis</name>
    <dbReference type="NCBI Taxonomy" id="1220207"/>
    <lineage>
        <taxon>Eukaryota</taxon>
        <taxon>Fungi</taxon>
        <taxon>Dikarya</taxon>
        <taxon>Ascomycota</taxon>
        <taxon>Pezizomycotina</taxon>
        <taxon>Eurotiomycetes</taxon>
        <taxon>Eurotiomycetidae</taxon>
        <taxon>Eurotiales</taxon>
        <taxon>Aspergillaceae</taxon>
        <taxon>Aspergillus</taxon>
    </lineage>
</organism>
<dbReference type="InterPro" id="IPR019401">
    <property type="entry name" value="Znf_CHCC"/>
</dbReference>
<feature type="compositionally biased region" description="Polar residues" evidence="1">
    <location>
        <begin position="85"/>
        <end position="96"/>
    </location>
</feature>
<gene>
    <name evidence="3" type="ORF">APUU_41517S</name>
</gene>
<dbReference type="GO" id="GO:0006120">
    <property type="term" value="P:mitochondrial electron transport, NADH to ubiquinone"/>
    <property type="evidence" value="ECO:0007669"/>
    <property type="project" value="TreeGrafter"/>
</dbReference>
<feature type="compositionally biased region" description="Polar residues" evidence="1">
    <location>
        <begin position="33"/>
        <end position="42"/>
    </location>
</feature>
<feature type="compositionally biased region" description="Polar residues" evidence="1">
    <location>
        <begin position="50"/>
        <end position="60"/>
    </location>
</feature>
<dbReference type="Gene3D" id="2.60.260.40">
    <property type="entry name" value="q5lls5 like domains"/>
    <property type="match status" value="1"/>
</dbReference>
<feature type="domain" description="Zinc finger CHCC-type" evidence="2">
    <location>
        <begin position="138"/>
        <end position="173"/>
    </location>
</feature>
<dbReference type="Proteomes" id="UP000654913">
    <property type="component" value="Chromosome 4"/>
</dbReference>